<name>A0ABT2LTS7_9HYPH</name>
<dbReference type="Gene3D" id="3.20.20.140">
    <property type="entry name" value="Metal-dependent hydrolases"/>
    <property type="match status" value="1"/>
</dbReference>
<protein>
    <submittedName>
        <fullName evidence="3">Amidohydrolase</fullName>
    </submittedName>
</protein>
<reference evidence="3 4" key="1">
    <citation type="submission" date="2022-09" db="EMBL/GenBank/DDBJ databases">
        <title>Chelativorans salina sp. nov., a novel slightly halophilic bacterium isolated from a saline lake sediment enrichment.</title>
        <authorList>
            <person name="Gao L."/>
            <person name="Fang B.-Z."/>
            <person name="Li W.-J."/>
        </authorList>
    </citation>
    <scope>NUCLEOTIDE SEQUENCE [LARGE SCALE GENOMIC DNA]</scope>
    <source>
        <strain evidence="3 4">EGI FJ00035</strain>
    </source>
</reference>
<organism evidence="3 4">
    <name type="scientific">Chelativorans salis</name>
    <dbReference type="NCBI Taxonomy" id="2978478"/>
    <lineage>
        <taxon>Bacteria</taxon>
        <taxon>Pseudomonadati</taxon>
        <taxon>Pseudomonadota</taxon>
        <taxon>Alphaproteobacteria</taxon>
        <taxon>Hyphomicrobiales</taxon>
        <taxon>Phyllobacteriaceae</taxon>
        <taxon>Chelativorans</taxon>
    </lineage>
</organism>
<evidence type="ECO:0000259" key="2">
    <source>
        <dbReference type="Pfam" id="PF04909"/>
    </source>
</evidence>
<dbReference type="InterPro" id="IPR052350">
    <property type="entry name" value="Metallo-dep_Lactonases"/>
</dbReference>
<dbReference type="InterPro" id="IPR006680">
    <property type="entry name" value="Amidohydro-rel"/>
</dbReference>
<dbReference type="PANTHER" id="PTHR43569">
    <property type="entry name" value="AMIDOHYDROLASE"/>
    <property type="match status" value="1"/>
</dbReference>
<dbReference type="Proteomes" id="UP001320831">
    <property type="component" value="Unassembled WGS sequence"/>
</dbReference>
<dbReference type="EMBL" id="JAOCZP010000005">
    <property type="protein sequence ID" value="MCT7376773.1"/>
    <property type="molecule type" value="Genomic_DNA"/>
</dbReference>
<accession>A0ABT2LTS7</accession>
<evidence type="ECO:0000313" key="4">
    <source>
        <dbReference type="Proteomes" id="UP001320831"/>
    </source>
</evidence>
<dbReference type="SUPFAM" id="SSF51556">
    <property type="entry name" value="Metallo-dependent hydrolases"/>
    <property type="match status" value="1"/>
</dbReference>
<dbReference type="PANTHER" id="PTHR43569:SF2">
    <property type="entry name" value="AMIDOHYDROLASE-RELATED DOMAIN-CONTAINING PROTEIN"/>
    <property type="match status" value="1"/>
</dbReference>
<feature type="domain" description="Amidohydrolase-related" evidence="2">
    <location>
        <begin position="6"/>
        <end position="280"/>
    </location>
</feature>
<evidence type="ECO:0000256" key="1">
    <source>
        <dbReference type="ARBA" id="ARBA00038310"/>
    </source>
</evidence>
<comment type="caution">
    <text evidence="3">The sequence shown here is derived from an EMBL/GenBank/DDBJ whole genome shotgun (WGS) entry which is preliminary data.</text>
</comment>
<gene>
    <name evidence="3" type="ORF">N5A92_17205</name>
</gene>
<dbReference type="InterPro" id="IPR032466">
    <property type="entry name" value="Metal_Hydrolase"/>
</dbReference>
<proteinExistence type="inferred from homology"/>
<dbReference type="RefSeq" id="WP_260904952.1">
    <property type="nucleotide sequence ID" value="NZ_JAOCZP010000005.1"/>
</dbReference>
<dbReference type="Pfam" id="PF04909">
    <property type="entry name" value="Amidohydro_2"/>
    <property type="match status" value="1"/>
</dbReference>
<evidence type="ECO:0000313" key="3">
    <source>
        <dbReference type="EMBL" id="MCT7376773.1"/>
    </source>
</evidence>
<sequence>MKSRVIDIHPHIISNDTTAYPHSPLGGKQSTWSRERPVTFEQIVQAMDEAGVDKAAIVQSSTCYGYDNSYLVDSIAKLPERVCGVGCVDVTAADAPAVIANLASRGIQGLRLFTGGSTIQVNVDWLDDPVTYPAWEAAGEHGMAISIQTRPVGLPKAGSLARRFPKVKVVIDHLARAPVVDGPPYKEAEVLFVLADLPNVYLKVTPRTFDQVLEGKASAETYFPRLVSVFGAERMAFGSNYPSSEGDLPGIVARAKSVLSCLPDEQRHMVLAGTAQILYPALADEEVAP</sequence>
<comment type="similarity">
    <text evidence="1">Belongs to the metallo-dependent hydrolases superfamily.</text>
</comment>
<keyword evidence="4" id="KW-1185">Reference proteome</keyword>